<dbReference type="Pfam" id="PF25917">
    <property type="entry name" value="BSH_RND"/>
    <property type="match status" value="1"/>
</dbReference>
<evidence type="ECO:0000313" key="4">
    <source>
        <dbReference type="EMBL" id="MDR6433743.1"/>
    </source>
</evidence>
<dbReference type="SUPFAM" id="SSF111369">
    <property type="entry name" value="HlyD-like secretion proteins"/>
    <property type="match status" value="2"/>
</dbReference>
<gene>
    <name evidence="4" type="ORF">J2782_003489</name>
</gene>
<sequence>MSMEKNAYSKREFSIVGVLLTGILIVVAFVMAWLYLREADKKPLSDDAVIGANIVNIAATVPGKILSINVEENQAVKKGDVLFSIDPVPLQILVDQTAADLAIAEAALDTQRRAVKAESQNAIIADQQVVRARTNLDLAEATLKRLEALSPKGYVTRQQVDDAKTLRNDAQISLTQAVKQAEAATTLVGTLDSAQALVRARQAALALAKHNLDNAVVTAPHDGRVVGSNHGTGQIIAPGQSVFTLIDTSSWYASATFPETELRGIKVGSCAAVRILADSSIVVKGRVEGIGWGVSSEDLINIPRSLPYVPKNLNWVRIAQRFPVRVKLIDPPAELTRSGASAVVTVHNGNDC</sequence>
<organism evidence="4 5">
    <name type="scientific">Brucella pseudogrignonensis</name>
    <dbReference type="NCBI Taxonomy" id="419475"/>
    <lineage>
        <taxon>Bacteria</taxon>
        <taxon>Pseudomonadati</taxon>
        <taxon>Pseudomonadota</taxon>
        <taxon>Alphaproteobacteria</taxon>
        <taxon>Hyphomicrobiales</taxon>
        <taxon>Brucellaceae</taxon>
        <taxon>Brucella/Ochrobactrum group</taxon>
        <taxon>Brucella</taxon>
    </lineage>
</organism>
<comment type="caution">
    <text evidence="4">The sequence shown here is derived from an EMBL/GenBank/DDBJ whole genome shotgun (WGS) entry which is preliminary data.</text>
</comment>
<protein>
    <submittedName>
        <fullName evidence="4">Multidrug efflux system membrane fusion protein</fullName>
    </submittedName>
</protein>
<evidence type="ECO:0000313" key="5">
    <source>
        <dbReference type="Proteomes" id="UP001184614"/>
    </source>
</evidence>
<evidence type="ECO:0000259" key="2">
    <source>
        <dbReference type="Pfam" id="PF25917"/>
    </source>
</evidence>
<name>A0ABU1MCV2_9HYPH</name>
<dbReference type="Gene3D" id="2.40.50.100">
    <property type="match status" value="1"/>
</dbReference>
<dbReference type="Gene3D" id="2.40.30.170">
    <property type="match status" value="1"/>
</dbReference>
<dbReference type="EMBL" id="JAVDQT010000007">
    <property type="protein sequence ID" value="MDR6433743.1"/>
    <property type="molecule type" value="Genomic_DNA"/>
</dbReference>
<proteinExistence type="predicted"/>
<dbReference type="InterPro" id="IPR058625">
    <property type="entry name" value="MdtA-like_BSH"/>
</dbReference>
<keyword evidence="1" id="KW-1133">Transmembrane helix</keyword>
<dbReference type="RefSeq" id="WP_310014793.1">
    <property type="nucleotide sequence ID" value="NZ_JAVDQT010000007.1"/>
</dbReference>
<dbReference type="InterPro" id="IPR050393">
    <property type="entry name" value="MFP_Efflux_Pump"/>
</dbReference>
<keyword evidence="1" id="KW-0472">Membrane</keyword>
<dbReference type="NCBIfam" id="NF007785">
    <property type="entry name" value="PRK10476.1"/>
    <property type="match status" value="1"/>
</dbReference>
<evidence type="ECO:0000259" key="3">
    <source>
        <dbReference type="Pfam" id="PF25963"/>
    </source>
</evidence>
<feature type="transmembrane region" description="Helical" evidence="1">
    <location>
        <begin position="12"/>
        <end position="36"/>
    </location>
</feature>
<feature type="domain" description="Multidrug resistance protein MdtA-like barrel-sandwich hybrid" evidence="2">
    <location>
        <begin position="53"/>
        <end position="246"/>
    </location>
</feature>
<dbReference type="Pfam" id="PF25963">
    <property type="entry name" value="Beta-barrel_AAEA"/>
    <property type="match status" value="1"/>
</dbReference>
<keyword evidence="5" id="KW-1185">Reference proteome</keyword>
<dbReference type="Gene3D" id="1.10.287.470">
    <property type="entry name" value="Helix hairpin bin"/>
    <property type="match status" value="1"/>
</dbReference>
<dbReference type="InterPro" id="IPR058634">
    <property type="entry name" value="AaeA-lik-b-barrel"/>
</dbReference>
<reference evidence="4 5" key="1">
    <citation type="submission" date="2023-07" db="EMBL/GenBank/DDBJ databases">
        <title>Sorghum-associated microbial communities from plants grown in Nebraska, USA.</title>
        <authorList>
            <person name="Schachtman D."/>
        </authorList>
    </citation>
    <scope>NUCLEOTIDE SEQUENCE [LARGE SCALE GENOMIC DNA]</scope>
    <source>
        <strain evidence="4 5">DS1730</strain>
    </source>
</reference>
<dbReference type="PANTHER" id="PTHR30367:SF1">
    <property type="entry name" value="MULTIDRUG RESISTANCE PROTEIN MDTN"/>
    <property type="match status" value="1"/>
</dbReference>
<accession>A0ABU1MCV2</accession>
<dbReference type="PANTHER" id="PTHR30367">
    <property type="entry name" value="P-HYDROXYBENZOIC ACID EFFLUX PUMP SUBUNIT AAEA-RELATED"/>
    <property type="match status" value="1"/>
</dbReference>
<feature type="domain" description="p-hydroxybenzoic acid efflux pump subunit AaeA-like beta-barrel" evidence="3">
    <location>
        <begin position="250"/>
        <end position="347"/>
    </location>
</feature>
<evidence type="ECO:0000256" key="1">
    <source>
        <dbReference type="SAM" id="Phobius"/>
    </source>
</evidence>
<keyword evidence="1" id="KW-0812">Transmembrane</keyword>
<dbReference type="Proteomes" id="UP001184614">
    <property type="component" value="Unassembled WGS sequence"/>
</dbReference>